<sequence>MRGGTRRATAVALVLGLGSVLVLAGSSSTGSAVEPDARASASAPAYSETKTLQRVVTKADGSQQEFPAYTVTVTADQTTDLRGRQRIRIAWKGAQPSGGRASNPFGESGLAQEYPVVIMQCRGVDDPRAGEEQLRPETCWTASFAQRSQITRSDGEAAWRHDLDADETAKGRVSGLDPLPGADVCPTADIAGYSTRLTPFVAASGRVFPACQADQMPPEAAVGAAFPAAELAAFTDLDGRGEVQFEVRSDVENESLGCNHETACSIVVIPIVGLSCDQPSSPPTASDNACRRTGRFVPGSGNFASEGVDQAVSPTVWWSASQWRNRFTIPITFGLPPDACDILDPRAPTGFYGTELLAQAALQWSPAYCLRKDRFKFQHNQMSDEAGFTLMENGGGAAALVSSEQTRVGTDPVGYAPTAVTGFAIGYVVDKPDNAGELSTLRITPRLVAKLLTQSYLGSDLGRGHPGMADNPLSIMQDPEFVRLNPGLSRINQEVGATLLSLSNQSDVIRQLTDWVTHDPAARKFIAGEPDQWGMVVNPNYEGLALPAAEIPLLDDFVPETGNTCRQENPAVYFNQIAAPVTTLRRISEALLDAHPNVQTRCELDADTGLYKVGRIGRQSYGSRFMLGLVSLGDVERYGLKAAALQAAPGKFVVPSESSLAAAVSLMEPGEQTLPFTLDQAAVRTSSKAYPGTMVVYTAARMQNLDPADAAKVAQFIRVATSEGQRPGPGNGQLPAGYLPLRRTGVTAGLYAAAQDVATAVGTQTPPASTLPDPVQPTTGPGTSPEVPTTVPDAPAVEEPPVAEEPTEAPAPVEEDTAPVAMPATTAISSRTAGLLLPLLFLGGLLGSLAVAGTRFLVRPPRQG</sequence>
<feature type="signal peptide" evidence="3">
    <location>
        <begin position="1"/>
        <end position="24"/>
    </location>
</feature>
<accession>A0A7Z0C3H0</accession>
<protein>
    <recommendedName>
        <fullName evidence="6">PBP domain-containing protein</fullName>
    </recommendedName>
</protein>
<keyword evidence="5" id="KW-1185">Reference proteome</keyword>
<feature type="compositionally biased region" description="Low complexity" evidence="1">
    <location>
        <begin position="791"/>
        <end position="800"/>
    </location>
</feature>
<dbReference type="Proteomes" id="UP000537326">
    <property type="component" value="Unassembled WGS sequence"/>
</dbReference>
<keyword evidence="2" id="KW-0812">Transmembrane</keyword>
<dbReference type="AlphaFoldDB" id="A0A7Z0C3H0"/>
<name>A0A7Z0C3H0_9ACTN</name>
<dbReference type="Gene3D" id="3.40.190.10">
    <property type="entry name" value="Periplasmic binding protein-like II"/>
    <property type="match status" value="1"/>
</dbReference>
<keyword evidence="2" id="KW-1133">Transmembrane helix</keyword>
<feature type="chain" id="PRO_5039148022" description="PBP domain-containing protein" evidence="3">
    <location>
        <begin position="25"/>
        <end position="864"/>
    </location>
</feature>
<evidence type="ECO:0000313" key="5">
    <source>
        <dbReference type="Proteomes" id="UP000537326"/>
    </source>
</evidence>
<dbReference type="EMBL" id="JACBZI010000001">
    <property type="protein sequence ID" value="NYI09084.1"/>
    <property type="molecule type" value="Genomic_DNA"/>
</dbReference>
<evidence type="ECO:0000256" key="2">
    <source>
        <dbReference type="SAM" id="Phobius"/>
    </source>
</evidence>
<gene>
    <name evidence="4" type="ORF">BKA05_000599</name>
</gene>
<evidence type="ECO:0000256" key="1">
    <source>
        <dbReference type="SAM" id="MobiDB-lite"/>
    </source>
</evidence>
<evidence type="ECO:0008006" key="6">
    <source>
        <dbReference type="Google" id="ProtNLM"/>
    </source>
</evidence>
<reference evidence="4 5" key="1">
    <citation type="submission" date="2020-07" db="EMBL/GenBank/DDBJ databases">
        <title>Sequencing the genomes of 1000 actinobacteria strains.</title>
        <authorList>
            <person name="Klenk H.-P."/>
        </authorList>
    </citation>
    <scope>NUCLEOTIDE SEQUENCE [LARGE SCALE GENOMIC DNA]</scope>
    <source>
        <strain evidence="4 5">DSM 18248</strain>
    </source>
</reference>
<dbReference type="SUPFAM" id="SSF53850">
    <property type="entry name" value="Periplasmic binding protein-like II"/>
    <property type="match status" value="1"/>
</dbReference>
<feature type="region of interest" description="Disordered" evidence="1">
    <location>
        <begin position="763"/>
        <end position="816"/>
    </location>
</feature>
<feature type="compositionally biased region" description="Acidic residues" evidence="1">
    <location>
        <begin position="801"/>
        <end position="816"/>
    </location>
</feature>
<keyword evidence="2" id="KW-0472">Membrane</keyword>
<dbReference type="RefSeq" id="WP_179530107.1">
    <property type="nucleotide sequence ID" value="NZ_BAAAPP010000002.1"/>
</dbReference>
<feature type="transmembrane region" description="Helical" evidence="2">
    <location>
        <begin position="835"/>
        <end position="858"/>
    </location>
</feature>
<evidence type="ECO:0000313" key="4">
    <source>
        <dbReference type="EMBL" id="NYI09084.1"/>
    </source>
</evidence>
<organism evidence="4 5">
    <name type="scientific">Nocardioides marinus</name>
    <dbReference type="NCBI Taxonomy" id="374514"/>
    <lineage>
        <taxon>Bacteria</taxon>
        <taxon>Bacillati</taxon>
        <taxon>Actinomycetota</taxon>
        <taxon>Actinomycetes</taxon>
        <taxon>Propionibacteriales</taxon>
        <taxon>Nocardioidaceae</taxon>
        <taxon>Nocardioides</taxon>
    </lineage>
</organism>
<keyword evidence="3" id="KW-0732">Signal</keyword>
<evidence type="ECO:0000256" key="3">
    <source>
        <dbReference type="SAM" id="SignalP"/>
    </source>
</evidence>
<comment type="caution">
    <text evidence="4">The sequence shown here is derived from an EMBL/GenBank/DDBJ whole genome shotgun (WGS) entry which is preliminary data.</text>
</comment>
<proteinExistence type="predicted"/>